<dbReference type="GO" id="GO:0032259">
    <property type="term" value="P:methylation"/>
    <property type="evidence" value="ECO:0007669"/>
    <property type="project" value="UniProtKB-KW"/>
</dbReference>
<dbReference type="PANTHER" id="PTHR13090">
    <property type="entry name" value="ARGININE-HYDROXYLASE NDUFAF5, MITOCHONDRIAL"/>
    <property type="match status" value="1"/>
</dbReference>
<dbReference type="NCBIfam" id="TIGR02072">
    <property type="entry name" value="BioC"/>
    <property type="match status" value="1"/>
</dbReference>
<comment type="similarity">
    <text evidence="5">Belongs to the methyltransferase superfamily.</text>
</comment>
<dbReference type="RefSeq" id="WP_005827765.1">
    <property type="nucleotide sequence ID" value="NZ_BJOD01000023.1"/>
</dbReference>
<dbReference type="EC" id="2.1.1.197" evidence="5"/>
<dbReference type="GeneID" id="82809663"/>
<keyword evidence="2 5" id="KW-0808">Transferase</keyword>
<dbReference type="AlphaFoldDB" id="A0A3M8AWR2"/>
<dbReference type="InterPro" id="IPR050602">
    <property type="entry name" value="Malonyl-ACP_OMT"/>
</dbReference>
<dbReference type="InterPro" id="IPR011814">
    <property type="entry name" value="BioC"/>
</dbReference>
<dbReference type="Proteomes" id="UP000276178">
    <property type="component" value="Unassembled WGS sequence"/>
</dbReference>
<evidence type="ECO:0000256" key="4">
    <source>
        <dbReference type="ARBA" id="ARBA00022756"/>
    </source>
</evidence>
<dbReference type="Proteomes" id="UP000317180">
    <property type="component" value="Unassembled WGS sequence"/>
</dbReference>
<dbReference type="GO" id="GO:0009102">
    <property type="term" value="P:biotin biosynthetic process"/>
    <property type="evidence" value="ECO:0007669"/>
    <property type="project" value="UniProtKB-UniRule"/>
</dbReference>
<dbReference type="GO" id="GO:0102130">
    <property type="term" value="F:malonyl-CoA methyltransferase activity"/>
    <property type="evidence" value="ECO:0007669"/>
    <property type="project" value="UniProtKB-EC"/>
</dbReference>
<comment type="caution">
    <text evidence="7">The sequence shown here is derived from an EMBL/GenBank/DDBJ whole genome shotgun (WGS) entry which is preliminary data.</text>
</comment>
<name>A0A3M8AWR2_9BACL</name>
<dbReference type="UniPathway" id="UPA00078"/>
<sequence length="274" mass="30127">MHRNTVKHRFSNKAASYEQYAIVQKEMANRLSAMVQTAIPRDAVASILEVGCGTGGLTRLIRSQYPHADYEAIDLAAGMIAQAQASLARLGLTGSFYQADAEEWVWTQPAACKDLIVSGACFQWFFRPEQTIRGLCRLLAPNAPLYFSTFGPDTFCELHDSFAHAHASLGEKGVRHGLSFLSAEQWLSMLEAAGMSSLRATTQKVVLAYPGVSDFLHAVKAVGANASEDKSAGLGRRRLLLAMMDYYERTYGGEHGVRVTYDLLYISGVRQPRP</sequence>
<keyword evidence="3 5" id="KW-0949">S-adenosyl-L-methionine</keyword>
<evidence type="ECO:0000313" key="7">
    <source>
        <dbReference type="EMBL" id="RNB55562.1"/>
    </source>
</evidence>
<dbReference type="OrthoDB" id="9760689at2"/>
<comment type="pathway">
    <text evidence="5">Cofactor biosynthesis; biotin biosynthesis.</text>
</comment>
<evidence type="ECO:0000313" key="6">
    <source>
        <dbReference type="EMBL" id="GED26403.1"/>
    </source>
</evidence>
<evidence type="ECO:0000256" key="5">
    <source>
        <dbReference type="HAMAP-Rule" id="MF_00835"/>
    </source>
</evidence>
<dbReference type="InterPro" id="IPR029063">
    <property type="entry name" value="SAM-dependent_MTases_sf"/>
</dbReference>
<evidence type="ECO:0000256" key="1">
    <source>
        <dbReference type="ARBA" id="ARBA00022603"/>
    </source>
</evidence>
<dbReference type="PANTHER" id="PTHR13090:SF1">
    <property type="entry name" value="ARGININE-HYDROXYLASE NDUFAF5, MITOCHONDRIAL"/>
    <property type="match status" value="1"/>
</dbReference>
<dbReference type="CDD" id="cd02440">
    <property type="entry name" value="AdoMet_MTases"/>
    <property type="match status" value="1"/>
</dbReference>
<keyword evidence="9" id="KW-1185">Reference proteome</keyword>
<organism evidence="7 8">
    <name type="scientific">Brevibacillus agri</name>
    <dbReference type="NCBI Taxonomy" id="51101"/>
    <lineage>
        <taxon>Bacteria</taxon>
        <taxon>Bacillati</taxon>
        <taxon>Bacillota</taxon>
        <taxon>Bacilli</taxon>
        <taxon>Bacillales</taxon>
        <taxon>Paenibacillaceae</taxon>
        <taxon>Brevibacillus</taxon>
    </lineage>
</organism>
<comment type="catalytic activity">
    <reaction evidence="5">
        <text>malonyl-[ACP] + S-adenosyl-L-methionine = malonyl-[ACP] methyl ester + S-adenosyl-L-homocysteine</text>
        <dbReference type="Rhea" id="RHEA:17105"/>
        <dbReference type="Rhea" id="RHEA-COMP:9623"/>
        <dbReference type="Rhea" id="RHEA-COMP:9954"/>
        <dbReference type="ChEBI" id="CHEBI:57856"/>
        <dbReference type="ChEBI" id="CHEBI:59789"/>
        <dbReference type="ChEBI" id="CHEBI:78449"/>
        <dbReference type="ChEBI" id="CHEBI:78845"/>
        <dbReference type="EC" id="2.1.1.197"/>
    </reaction>
</comment>
<evidence type="ECO:0000313" key="9">
    <source>
        <dbReference type="Proteomes" id="UP000317180"/>
    </source>
</evidence>
<dbReference type="HAMAP" id="MF_00835">
    <property type="entry name" value="BioC"/>
    <property type="match status" value="1"/>
</dbReference>
<reference evidence="7 8" key="1">
    <citation type="submission" date="2018-10" db="EMBL/GenBank/DDBJ databases">
        <title>Phylogenomics of Brevibacillus.</title>
        <authorList>
            <person name="Dunlap C."/>
        </authorList>
    </citation>
    <scope>NUCLEOTIDE SEQUENCE [LARGE SCALE GENOMIC DNA]</scope>
    <source>
        <strain evidence="7 8">NRRL NRS 1219</strain>
    </source>
</reference>
<protein>
    <recommendedName>
        <fullName evidence="5">Malonyl-[acyl-carrier protein] O-methyltransferase</fullName>
        <shortName evidence="5">Malonyl-ACP O-methyltransferase</shortName>
        <ecNumber evidence="5">2.1.1.197</ecNumber>
    </recommendedName>
    <alternativeName>
        <fullName evidence="5">Biotin synthesis protein BioC</fullName>
    </alternativeName>
</protein>
<keyword evidence="1 5" id="KW-0489">Methyltransferase</keyword>
<dbReference type="SUPFAM" id="SSF53335">
    <property type="entry name" value="S-adenosyl-L-methionine-dependent methyltransferases"/>
    <property type="match status" value="1"/>
</dbReference>
<reference evidence="6 9" key="2">
    <citation type="submission" date="2019-06" db="EMBL/GenBank/DDBJ databases">
        <title>Whole genome shotgun sequence of Brevibacillus agri NBRC 15538.</title>
        <authorList>
            <person name="Hosoyama A."/>
            <person name="Uohara A."/>
            <person name="Ohji S."/>
            <person name="Ichikawa N."/>
        </authorList>
    </citation>
    <scope>NUCLEOTIDE SEQUENCE [LARGE SCALE GENOMIC DNA]</scope>
    <source>
        <strain evidence="6 9">NBRC 15538</strain>
    </source>
</reference>
<evidence type="ECO:0000313" key="8">
    <source>
        <dbReference type="Proteomes" id="UP000276178"/>
    </source>
</evidence>
<dbReference type="Gene3D" id="3.40.50.150">
    <property type="entry name" value="Vaccinia Virus protein VP39"/>
    <property type="match status" value="1"/>
</dbReference>
<evidence type="ECO:0000256" key="2">
    <source>
        <dbReference type="ARBA" id="ARBA00022679"/>
    </source>
</evidence>
<keyword evidence="4 5" id="KW-0093">Biotin biosynthesis</keyword>
<dbReference type="GO" id="GO:0010340">
    <property type="term" value="F:carboxyl-O-methyltransferase activity"/>
    <property type="evidence" value="ECO:0007669"/>
    <property type="project" value="UniProtKB-UniRule"/>
</dbReference>
<evidence type="ECO:0000256" key="3">
    <source>
        <dbReference type="ARBA" id="ARBA00022691"/>
    </source>
</evidence>
<dbReference type="EMBL" id="RHHN01000034">
    <property type="protein sequence ID" value="RNB55562.1"/>
    <property type="molecule type" value="Genomic_DNA"/>
</dbReference>
<dbReference type="EMBL" id="BJOD01000023">
    <property type="protein sequence ID" value="GED26403.1"/>
    <property type="molecule type" value="Genomic_DNA"/>
</dbReference>
<proteinExistence type="inferred from homology"/>
<dbReference type="Pfam" id="PF13489">
    <property type="entry name" value="Methyltransf_23"/>
    <property type="match status" value="1"/>
</dbReference>
<comment type="function">
    <text evidence="5">Converts the free carboxyl group of a malonyl-thioester to its methyl ester by transfer of a methyl group from S-adenosyl-L-methionine (SAM). It allows to synthesize pimeloyl-ACP via the fatty acid synthetic pathway.</text>
</comment>
<gene>
    <name evidence="5 7" type="primary">bioC</name>
    <name evidence="6" type="ORF">BAG01nite_25050</name>
    <name evidence="7" type="ORF">EB820_11035</name>
</gene>
<accession>A0A3M8AWR2</accession>